<dbReference type="RefSeq" id="WP_129967927.1">
    <property type="nucleotide sequence ID" value="NZ_JACCEW010000001.1"/>
</dbReference>
<evidence type="ECO:0000256" key="2">
    <source>
        <dbReference type="ARBA" id="ARBA00023002"/>
    </source>
</evidence>
<proteinExistence type="inferred from homology"/>
<comment type="caution">
    <text evidence="4">The sequence shown here is derived from an EMBL/GenBank/DDBJ whole genome shotgun (WGS) entry which is preliminary data.</text>
</comment>
<sequence length="258" mass="27543">MDNGAFQMNGRSIIVTGAGQGIGRAVAERVLGLGGRVIAVDMNPDTLAQLQRDHDASRLLAVPGDVSDPAFAPEVVDKAIEQFGDVDGLVNNAGIIRPAMIEKMSVADWNKVLDVHLGGSFHFLQATGRHMLQRAKETGASRASIVNISSDAGRRGTIGQINYGVAKSGVLGMTMSAAREWGRYGIRINSIGFGVIETPMTETIRGDKFRDTYLSQIPLGRFGKPEEVAWPVCFLLSEASSYITGQHIFANGGMVIGV</sequence>
<dbReference type="AlphaFoldDB" id="A0A853F868"/>
<dbReference type="InterPro" id="IPR057326">
    <property type="entry name" value="KR_dom"/>
</dbReference>
<dbReference type="PANTHER" id="PTHR42760">
    <property type="entry name" value="SHORT-CHAIN DEHYDROGENASES/REDUCTASES FAMILY MEMBER"/>
    <property type="match status" value="1"/>
</dbReference>
<dbReference type="InterPro" id="IPR036291">
    <property type="entry name" value="NAD(P)-bd_dom_sf"/>
</dbReference>
<dbReference type="Pfam" id="PF13561">
    <property type="entry name" value="adh_short_C2"/>
    <property type="match status" value="1"/>
</dbReference>
<dbReference type="PANTHER" id="PTHR42760:SF40">
    <property type="entry name" value="3-OXOACYL-[ACYL-CARRIER-PROTEIN] REDUCTASE, CHLOROPLASTIC"/>
    <property type="match status" value="1"/>
</dbReference>
<dbReference type="InterPro" id="IPR020904">
    <property type="entry name" value="Sc_DH/Rdtase_CS"/>
</dbReference>
<name>A0A853F868_9BURK</name>
<dbReference type="Proteomes" id="UP000580517">
    <property type="component" value="Unassembled WGS sequence"/>
</dbReference>
<evidence type="ECO:0000259" key="3">
    <source>
        <dbReference type="SMART" id="SM00822"/>
    </source>
</evidence>
<protein>
    <submittedName>
        <fullName evidence="4">SDR family oxidoreductase</fullName>
    </submittedName>
</protein>
<reference evidence="4 5" key="1">
    <citation type="submission" date="2020-07" db="EMBL/GenBank/DDBJ databases">
        <title>Taxonomic revisions and descriptions of new bacterial species based on genomic comparisons in the high-G+C-content subgroup of the family Alcaligenaceae.</title>
        <authorList>
            <person name="Szabo A."/>
            <person name="Felfoldi T."/>
        </authorList>
    </citation>
    <scope>NUCLEOTIDE SEQUENCE [LARGE SCALE GENOMIC DNA]</scope>
    <source>
        <strain evidence="4 5">DSM 25264</strain>
    </source>
</reference>
<evidence type="ECO:0000313" key="5">
    <source>
        <dbReference type="Proteomes" id="UP000580517"/>
    </source>
</evidence>
<comment type="similarity">
    <text evidence="1">Belongs to the short-chain dehydrogenases/reductases (SDR) family.</text>
</comment>
<dbReference type="Gene3D" id="3.40.50.720">
    <property type="entry name" value="NAD(P)-binding Rossmann-like Domain"/>
    <property type="match status" value="1"/>
</dbReference>
<keyword evidence="2" id="KW-0560">Oxidoreductase</keyword>
<dbReference type="FunFam" id="3.40.50.720:FF:000173">
    <property type="entry name" value="3-oxoacyl-[acyl-carrier protein] reductase"/>
    <property type="match status" value="1"/>
</dbReference>
<evidence type="ECO:0000313" key="4">
    <source>
        <dbReference type="EMBL" id="NYT36008.1"/>
    </source>
</evidence>
<dbReference type="EMBL" id="JACCEW010000001">
    <property type="protein sequence ID" value="NYT36008.1"/>
    <property type="molecule type" value="Genomic_DNA"/>
</dbReference>
<dbReference type="InterPro" id="IPR002347">
    <property type="entry name" value="SDR_fam"/>
</dbReference>
<accession>A0A853F868</accession>
<dbReference type="SUPFAM" id="SSF51735">
    <property type="entry name" value="NAD(P)-binding Rossmann-fold domains"/>
    <property type="match status" value="1"/>
</dbReference>
<dbReference type="SMART" id="SM00822">
    <property type="entry name" value="PKS_KR"/>
    <property type="match status" value="1"/>
</dbReference>
<dbReference type="OrthoDB" id="8557335at2"/>
<dbReference type="GO" id="GO:0030497">
    <property type="term" value="P:fatty acid elongation"/>
    <property type="evidence" value="ECO:0007669"/>
    <property type="project" value="TreeGrafter"/>
</dbReference>
<evidence type="ECO:0000256" key="1">
    <source>
        <dbReference type="ARBA" id="ARBA00006484"/>
    </source>
</evidence>
<keyword evidence="5" id="KW-1185">Reference proteome</keyword>
<feature type="domain" description="Ketoreductase" evidence="3">
    <location>
        <begin position="11"/>
        <end position="194"/>
    </location>
</feature>
<gene>
    <name evidence="4" type="ORF">H0A68_03920</name>
</gene>
<dbReference type="PRINTS" id="PR00080">
    <property type="entry name" value="SDRFAMILY"/>
</dbReference>
<organism evidence="4 5">
    <name type="scientific">Allopusillimonas soli</name>
    <dbReference type="NCBI Taxonomy" id="659016"/>
    <lineage>
        <taxon>Bacteria</taxon>
        <taxon>Pseudomonadati</taxon>
        <taxon>Pseudomonadota</taxon>
        <taxon>Betaproteobacteria</taxon>
        <taxon>Burkholderiales</taxon>
        <taxon>Alcaligenaceae</taxon>
        <taxon>Allopusillimonas</taxon>
    </lineage>
</organism>
<dbReference type="GO" id="GO:0016616">
    <property type="term" value="F:oxidoreductase activity, acting on the CH-OH group of donors, NAD or NADP as acceptor"/>
    <property type="evidence" value="ECO:0007669"/>
    <property type="project" value="TreeGrafter"/>
</dbReference>
<dbReference type="PROSITE" id="PS00061">
    <property type="entry name" value="ADH_SHORT"/>
    <property type="match status" value="1"/>
</dbReference>
<dbReference type="PRINTS" id="PR00081">
    <property type="entry name" value="GDHRDH"/>
</dbReference>